<gene>
    <name evidence="9" type="ORF">QN062_04480</name>
    <name evidence="8" type="ORF">QN216_08495</name>
    <name evidence="7" type="ORF">QN217_01970</name>
</gene>
<evidence type="ECO:0000256" key="3">
    <source>
        <dbReference type="ARBA" id="ARBA00023136"/>
    </source>
</evidence>
<protein>
    <submittedName>
        <fullName evidence="8">ABC transporter substrate-binding protein</fullName>
    </submittedName>
</protein>
<dbReference type="PROSITE" id="PS51257">
    <property type="entry name" value="PROKAR_LIPOPROTEIN"/>
    <property type="match status" value="1"/>
</dbReference>
<evidence type="ECO:0000313" key="7">
    <source>
        <dbReference type="EMBL" id="XDS46936.1"/>
    </source>
</evidence>
<dbReference type="InterPro" id="IPR050490">
    <property type="entry name" value="Bact_solute-bd_prot1"/>
</dbReference>
<keyword evidence="2 6" id="KW-0732">Signal</keyword>
<dbReference type="EMBL" id="CP129675">
    <property type="protein sequence ID" value="XDS46936.1"/>
    <property type="molecule type" value="Genomic_DNA"/>
</dbReference>
<dbReference type="EMBL" id="CP129682">
    <property type="protein sequence ID" value="XDS48358.1"/>
    <property type="molecule type" value="Genomic_DNA"/>
</dbReference>
<dbReference type="Gene3D" id="3.40.190.10">
    <property type="entry name" value="Periplasmic binding protein-like II"/>
    <property type="match status" value="1"/>
</dbReference>
<keyword evidence="1" id="KW-1003">Cell membrane</keyword>
<evidence type="ECO:0000256" key="6">
    <source>
        <dbReference type="SAM" id="SignalP"/>
    </source>
</evidence>
<dbReference type="PANTHER" id="PTHR43649:SF33">
    <property type="entry name" value="POLYGALACTURONAN_RHAMNOGALACTURONAN-BINDING PROTEIN YTCQ"/>
    <property type="match status" value="1"/>
</dbReference>
<accession>A0AB39UHW1</accession>
<dbReference type="KEGG" id="bfk:QN062_04480"/>
<dbReference type="EMBL" id="CP129683">
    <property type="protein sequence ID" value="XDS51427.1"/>
    <property type="molecule type" value="Genomic_DNA"/>
</dbReference>
<keyword evidence="5" id="KW-0449">Lipoprotein</keyword>
<feature type="chain" id="PRO_5044175363" evidence="6">
    <location>
        <begin position="34"/>
        <end position="449"/>
    </location>
</feature>
<dbReference type="PANTHER" id="PTHR43649">
    <property type="entry name" value="ARABINOSE-BINDING PROTEIN-RELATED"/>
    <property type="match status" value="1"/>
</dbReference>
<evidence type="ECO:0000256" key="2">
    <source>
        <dbReference type="ARBA" id="ARBA00022729"/>
    </source>
</evidence>
<feature type="signal peptide" evidence="6">
    <location>
        <begin position="1"/>
        <end position="33"/>
    </location>
</feature>
<reference evidence="8" key="1">
    <citation type="submission" date="2023-07" db="EMBL/GenBank/DDBJ databases">
        <title>Bifidobacterium aquikefiriaerophilum sp. nov. and Bifidobacterium eccum sp. nov., isolated from water kefir.</title>
        <authorList>
            <person name="Breselge S."/>
            <person name="Bellassi P."/>
            <person name="Barcenilla C."/>
            <person name="Alvarez-Ordonez A."/>
            <person name="Morelli L."/>
            <person name="Cotter P.D."/>
        </authorList>
    </citation>
    <scope>NUCLEOTIDE SEQUENCE</scope>
    <source>
        <strain evidence="9">WK012_4_13</strain>
        <strain evidence="8">WK013_4_14</strain>
        <strain evidence="7">WK048_4_13</strain>
    </source>
</reference>
<proteinExistence type="predicted"/>
<dbReference type="AlphaFoldDB" id="A0AB39UHW1"/>
<evidence type="ECO:0000313" key="8">
    <source>
        <dbReference type="EMBL" id="XDS48358.1"/>
    </source>
</evidence>
<evidence type="ECO:0000256" key="5">
    <source>
        <dbReference type="ARBA" id="ARBA00023288"/>
    </source>
</evidence>
<dbReference type="RefSeq" id="WP_369342390.1">
    <property type="nucleotide sequence ID" value="NZ_CP129682.1"/>
</dbReference>
<keyword evidence="4" id="KW-0564">Palmitate</keyword>
<dbReference type="SUPFAM" id="SSF53850">
    <property type="entry name" value="Periplasmic binding protein-like II"/>
    <property type="match status" value="1"/>
</dbReference>
<evidence type="ECO:0000256" key="1">
    <source>
        <dbReference type="ARBA" id="ARBA00022475"/>
    </source>
</evidence>
<evidence type="ECO:0000313" key="9">
    <source>
        <dbReference type="EMBL" id="XDS51427.1"/>
    </source>
</evidence>
<sequence length="449" mass="49520">MLGSLRTCKRVLGIISVAALSVAMFGACGSSSADSGTGRVYYLNKKAEEQSTWVKLGQQFQKETGIPVQIQTGGNDYDATLRSEMAKQKAPTMFQADGPSFMKSWTSYAADLSGTTLYKSLSSEYKDSSLTNDSGKPIAVPYAVESYGIIYNKALLKKYFDSSWSSVKSISDLNNFKALKKVADEIQAHKSDLGVKGAFSSAGMDTSSLFRYNYHMATNPVYFEVKSKNESVTKVPKSLKGTYVKYMKNLWDLYLKDSTVVPSAISGKTMDDSAAEFSTGQAVFFQDGTWSYNDIKDQSVSDSDLGVLPMYMGVPNEEDQGLNQVISNYWVVNSKASTADQKATEKFLAWLVNSKDSRKTISQTMGLVTPFKTFDSSEYQVSNPLVAANREYEKAGKKSVTLIPDPSHQWEEDLGSALLSYAQGKGSWSSVKKVYTDNWASEYKLTYDN</sequence>
<dbReference type="InterPro" id="IPR006059">
    <property type="entry name" value="SBP"/>
</dbReference>
<dbReference type="Pfam" id="PF13416">
    <property type="entry name" value="SBP_bac_8"/>
    <property type="match status" value="1"/>
</dbReference>
<organism evidence="8">
    <name type="scientific">Bifidobacterium fermentum</name>
    <dbReference type="NCBI Taxonomy" id="3059035"/>
    <lineage>
        <taxon>Bacteria</taxon>
        <taxon>Bacillati</taxon>
        <taxon>Actinomycetota</taxon>
        <taxon>Actinomycetes</taxon>
        <taxon>Bifidobacteriales</taxon>
        <taxon>Bifidobacteriaceae</taxon>
        <taxon>Bifidobacterium</taxon>
    </lineage>
</organism>
<name>A0AB39UHW1_9BIFI</name>
<evidence type="ECO:0000256" key="4">
    <source>
        <dbReference type="ARBA" id="ARBA00023139"/>
    </source>
</evidence>
<keyword evidence="3" id="KW-0472">Membrane</keyword>